<proteinExistence type="predicted"/>
<name>A0A1I4S1P1_9RHOB</name>
<evidence type="ECO:0000313" key="2">
    <source>
        <dbReference type="EMBL" id="SFM58427.1"/>
    </source>
</evidence>
<dbReference type="Proteomes" id="UP000199144">
    <property type="component" value="Unassembled WGS sequence"/>
</dbReference>
<dbReference type="AlphaFoldDB" id="A0A1I4S1P1"/>
<evidence type="ECO:0000259" key="1">
    <source>
        <dbReference type="Pfam" id="PF01575"/>
    </source>
</evidence>
<dbReference type="STRING" id="254406.SAMN04488042_10998"/>
<dbReference type="Gene3D" id="3.10.129.10">
    <property type="entry name" value="Hotdog Thioesterase"/>
    <property type="match status" value="1"/>
</dbReference>
<dbReference type="CDD" id="cd03441">
    <property type="entry name" value="R_hydratase_like"/>
    <property type="match status" value="1"/>
</dbReference>
<evidence type="ECO:0000313" key="3">
    <source>
        <dbReference type="Proteomes" id="UP000199144"/>
    </source>
</evidence>
<sequence>MRGVRLVNEEAARDLRAVLAAPVGVETGPDVPMIAPAMLLGAPKIRELTHAMTPPEGLGVVHEAQVFQRAAPIYPEGCPEIWISGEAAAMSARFDFEIQSGDAALARMQTRLRFVSFEEMAAIQGTSFSSRFETSQTVWHVTGAIGAEEVLSYLALSHDGNPIHSDDNAARAVGLPGAVLPGMMLCGVCEYALVQAWPGIWVREMKARFMASVPVGASVRFAMVPRKTDADGFVQMARVFAVTSEDIIAAIMDVQTEPVIN</sequence>
<gene>
    <name evidence="2" type="ORF">SAMN04488042_10998</name>
</gene>
<accession>A0A1I4S1P1</accession>
<dbReference type="Pfam" id="PF01575">
    <property type="entry name" value="MaoC_dehydratas"/>
    <property type="match status" value="1"/>
</dbReference>
<dbReference type="SUPFAM" id="SSF54637">
    <property type="entry name" value="Thioesterase/thiol ester dehydrase-isomerase"/>
    <property type="match status" value="1"/>
</dbReference>
<keyword evidence="3" id="KW-1185">Reference proteome</keyword>
<protein>
    <submittedName>
        <fullName evidence="2">Acyl dehydratase</fullName>
    </submittedName>
</protein>
<dbReference type="InterPro" id="IPR029069">
    <property type="entry name" value="HotDog_dom_sf"/>
</dbReference>
<organism evidence="2 3">
    <name type="scientific">Shimia aestuarii</name>
    <dbReference type="NCBI Taxonomy" id="254406"/>
    <lineage>
        <taxon>Bacteria</taxon>
        <taxon>Pseudomonadati</taxon>
        <taxon>Pseudomonadota</taxon>
        <taxon>Alphaproteobacteria</taxon>
        <taxon>Rhodobacterales</taxon>
        <taxon>Roseobacteraceae</taxon>
    </lineage>
</organism>
<dbReference type="InterPro" id="IPR002539">
    <property type="entry name" value="MaoC-like_dom"/>
</dbReference>
<reference evidence="2 3" key="1">
    <citation type="submission" date="2016-10" db="EMBL/GenBank/DDBJ databases">
        <authorList>
            <person name="de Groot N.N."/>
        </authorList>
    </citation>
    <scope>NUCLEOTIDE SEQUENCE [LARGE SCALE GENOMIC DNA]</scope>
    <source>
        <strain evidence="2 3">DSM 15283</strain>
    </source>
</reference>
<feature type="domain" description="MaoC-like" evidence="1">
    <location>
        <begin position="147"/>
        <end position="226"/>
    </location>
</feature>
<dbReference type="EMBL" id="FOTQ01000009">
    <property type="protein sequence ID" value="SFM58427.1"/>
    <property type="molecule type" value="Genomic_DNA"/>
</dbReference>